<dbReference type="Gene3D" id="6.10.250.690">
    <property type="match status" value="1"/>
</dbReference>
<dbReference type="GO" id="GO:0000976">
    <property type="term" value="F:transcription cis-regulatory region binding"/>
    <property type="evidence" value="ECO:0007669"/>
    <property type="project" value="TreeGrafter"/>
</dbReference>
<evidence type="ECO:0000256" key="7">
    <source>
        <dbReference type="PROSITE-ProRule" id="PRU01091"/>
    </source>
</evidence>
<reference evidence="11" key="2">
    <citation type="submission" date="2010-01" db="EMBL/GenBank/DDBJ databases">
        <title>The complete genome of Conexibacter woesei DSM 14684.</title>
        <authorList>
            <consortium name="US DOE Joint Genome Institute (JGI-PGF)"/>
            <person name="Lucas S."/>
            <person name="Copeland A."/>
            <person name="Lapidus A."/>
            <person name="Glavina del Rio T."/>
            <person name="Dalin E."/>
            <person name="Tice H."/>
            <person name="Bruce D."/>
            <person name="Goodwin L."/>
            <person name="Pitluck S."/>
            <person name="Kyrpides N."/>
            <person name="Mavromatis K."/>
            <person name="Ivanova N."/>
            <person name="Mikhailova N."/>
            <person name="Chertkov O."/>
            <person name="Brettin T."/>
            <person name="Detter J.C."/>
            <person name="Han C."/>
            <person name="Larimer F."/>
            <person name="Land M."/>
            <person name="Hauser L."/>
            <person name="Markowitz V."/>
            <person name="Cheng J.-F."/>
            <person name="Hugenholtz P."/>
            <person name="Woyke T."/>
            <person name="Wu D."/>
            <person name="Pukall R."/>
            <person name="Steenblock K."/>
            <person name="Schneider S."/>
            <person name="Klenk H.-P."/>
            <person name="Eisen J.A."/>
        </authorList>
    </citation>
    <scope>NUCLEOTIDE SEQUENCE [LARGE SCALE GENOMIC DNA]</scope>
    <source>
        <strain evidence="11">DSM 14684 / CIP 108061 / JCM 11494 / NBRC 100937 / ID131577</strain>
    </source>
</reference>
<dbReference type="PANTHER" id="PTHR48111">
    <property type="entry name" value="REGULATOR OF RPOS"/>
    <property type="match status" value="1"/>
</dbReference>
<gene>
    <name evidence="10" type="ordered locus">Cwoe_5905</name>
</gene>
<evidence type="ECO:0000313" key="10">
    <source>
        <dbReference type="EMBL" id="ADB54305.1"/>
    </source>
</evidence>
<dbReference type="Gene3D" id="1.10.10.10">
    <property type="entry name" value="Winged helix-like DNA-binding domain superfamily/Winged helix DNA-binding domain"/>
    <property type="match status" value="1"/>
</dbReference>
<dbReference type="EMBL" id="CP001854">
    <property type="protein sequence ID" value="ADB54305.1"/>
    <property type="molecule type" value="Genomic_DNA"/>
</dbReference>
<dbReference type="Pfam" id="PF00072">
    <property type="entry name" value="Response_reg"/>
    <property type="match status" value="1"/>
</dbReference>
<dbReference type="PANTHER" id="PTHR48111:SF40">
    <property type="entry name" value="PHOSPHATE REGULON TRANSCRIPTIONAL REGULATORY PROTEIN PHOB"/>
    <property type="match status" value="1"/>
</dbReference>
<dbReference type="InterPro" id="IPR001789">
    <property type="entry name" value="Sig_transdc_resp-reg_receiver"/>
</dbReference>
<dbReference type="SMART" id="SM00862">
    <property type="entry name" value="Trans_reg_C"/>
    <property type="match status" value="1"/>
</dbReference>
<evidence type="ECO:0000256" key="4">
    <source>
        <dbReference type="ARBA" id="ARBA00023125"/>
    </source>
</evidence>
<evidence type="ECO:0000256" key="5">
    <source>
        <dbReference type="ARBA" id="ARBA00023163"/>
    </source>
</evidence>
<dbReference type="PROSITE" id="PS50110">
    <property type="entry name" value="RESPONSE_REGULATORY"/>
    <property type="match status" value="1"/>
</dbReference>
<feature type="domain" description="Response regulatory" evidence="8">
    <location>
        <begin position="7"/>
        <end position="120"/>
    </location>
</feature>
<dbReference type="FunFam" id="3.40.50.2300:FF:000001">
    <property type="entry name" value="DNA-binding response regulator PhoB"/>
    <property type="match status" value="1"/>
</dbReference>
<dbReference type="STRING" id="469383.Cwoe_5905"/>
<dbReference type="GO" id="GO:0006355">
    <property type="term" value="P:regulation of DNA-templated transcription"/>
    <property type="evidence" value="ECO:0007669"/>
    <property type="project" value="InterPro"/>
</dbReference>
<dbReference type="SMART" id="SM00448">
    <property type="entry name" value="REC"/>
    <property type="match status" value="1"/>
</dbReference>
<feature type="modified residue" description="4-aspartylphosphate" evidence="6">
    <location>
        <position position="56"/>
    </location>
</feature>
<keyword evidence="2" id="KW-0902">Two-component regulatory system</keyword>
<feature type="domain" description="OmpR/PhoB-type" evidence="9">
    <location>
        <begin position="133"/>
        <end position="232"/>
    </location>
</feature>
<dbReference type="GO" id="GO:0005829">
    <property type="term" value="C:cytosol"/>
    <property type="evidence" value="ECO:0007669"/>
    <property type="project" value="TreeGrafter"/>
</dbReference>
<sequence length="237" mass="27275">MTERSTRILLVDDEQSIQALLSYPLRRDGYEVVQATDGREALARFEERPFDLVVLDVMLPQLDGLEVCRRLRSRSSVPIIMLTAKSEEIDKVVGLEIGADDYITKPFSMREFRSRVKAALRRSELSRSAERDGGSLDVHELRIDPDKRTVSLRGEAITTTFVEFEILLTLARSPGRVFTRDMLLARVWGDSAYRDPRTIDVHIRHLREKIERDAKEPEYLFTVRGVGYRFRDTDASS</sequence>
<dbReference type="InterPro" id="IPR011006">
    <property type="entry name" value="CheY-like_superfamily"/>
</dbReference>
<dbReference type="CDD" id="cd00383">
    <property type="entry name" value="trans_reg_C"/>
    <property type="match status" value="1"/>
</dbReference>
<dbReference type="SUPFAM" id="SSF52172">
    <property type="entry name" value="CheY-like"/>
    <property type="match status" value="1"/>
</dbReference>
<proteinExistence type="predicted"/>
<keyword evidence="3" id="KW-0805">Transcription regulation</keyword>
<organism evidence="10 11">
    <name type="scientific">Conexibacter woesei (strain DSM 14684 / CCUG 47730 / CIP 108061 / JCM 11494 / NBRC 100937 / ID131577)</name>
    <dbReference type="NCBI Taxonomy" id="469383"/>
    <lineage>
        <taxon>Bacteria</taxon>
        <taxon>Bacillati</taxon>
        <taxon>Actinomycetota</taxon>
        <taxon>Thermoleophilia</taxon>
        <taxon>Solirubrobacterales</taxon>
        <taxon>Conexibacteraceae</taxon>
        <taxon>Conexibacter</taxon>
    </lineage>
</organism>
<dbReference type="Gene3D" id="3.40.50.2300">
    <property type="match status" value="1"/>
</dbReference>
<dbReference type="Pfam" id="PF00486">
    <property type="entry name" value="Trans_reg_C"/>
    <property type="match status" value="1"/>
</dbReference>
<evidence type="ECO:0000259" key="9">
    <source>
        <dbReference type="PROSITE" id="PS51755"/>
    </source>
</evidence>
<dbReference type="SUPFAM" id="SSF46894">
    <property type="entry name" value="C-terminal effector domain of the bipartite response regulators"/>
    <property type="match status" value="1"/>
</dbReference>
<dbReference type="InterPro" id="IPR036388">
    <property type="entry name" value="WH-like_DNA-bd_sf"/>
</dbReference>
<evidence type="ECO:0000256" key="1">
    <source>
        <dbReference type="ARBA" id="ARBA00022553"/>
    </source>
</evidence>
<dbReference type="InterPro" id="IPR016032">
    <property type="entry name" value="Sig_transdc_resp-reg_C-effctor"/>
</dbReference>
<keyword evidence="11" id="KW-1185">Reference proteome</keyword>
<evidence type="ECO:0000256" key="3">
    <source>
        <dbReference type="ARBA" id="ARBA00023015"/>
    </source>
</evidence>
<dbReference type="InterPro" id="IPR001867">
    <property type="entry name" value="OmpR/PhoB-type_DNA-bd"/>
</dbReference>
<dbReference type="InterPro" id="IPR039420">
    <property type="entry name" value="WalR-like"/>
</dbReference>
<protein>
    <submittedName>
        <fullName evidence="10">Two component transcriptional regulator, winged helix family</fullName>
    </submittedName>
</protein>
<evidence type="ECO:0000256" key="6">
    <source>
        <dbReference type="PROSITE-ProRule" id="PRU00169"/>
    </source>
</evidence>
<dbReference type="RefSeq" id="WP_012937356.1">
    <property type="nucleotide sequence ID" value="NC_013739.1"/>
</dbReference>
<dbReference type="FunFam" id="1.10.10.10:FF:000018">
    <property type="entry name" value="DNA-binding response regulator ResD"/>
    <property type="match status" value="1"/>
</dbReference>
<dbReference type="AlphaFoldDB" id="D3F3T0"/>
<dbReference type="OrthoDB" id="9775518at2"/>
<dbReference type="GO" id="GO:0032993">
    <property type="term" value="C:protein-DNA complex"/>
    <property type="evidence" value="ECO:0007669"/>
    <property type="project" value="TreeGrafter"/>
</dbReference>
<dbReference type="KEGG" id="cwo:Cwoe_5905"/>
<dbReference type="GO" id="GO:0000156">
    <property type="term" value="F:phosphorelay response regulator activity"/>
    <property type="evidence" value="ECO:0007669"/>
    <property type="project" value="TreeGrafter"/>
</dbReference>
<evidence type="ECO:0000313" key="11">
    <source>
        <dbReference type="Proteomes" id="UP000008229"/>
    </source>
</evidence>
<name>D3F3T0_CONWI</name>
<evidence type="ECO:0000259" key="8">
    <source>
        <dbReference type="PROSITE" id="PS50110"/>
    </source>
</evidence>
<evidence type="ECO:0000256" key="2">
    <source>
        <dbReference type="ARBA" id="ARBA00023012"/>
    </source>
</evidence>
<accession>D3F3T0</accession>
<dbReference type="HOGENOM" id="CLU_000445_30_4_11"/>
<keyword evidence="5" id="KW-0804">Transcription</keyword>
<feature type="DNA-binding region" description="OmpR/PhoB-type" evidence="7">
    <location>
        <begin position="133"/>
        <end position="232"/>
    </location>
</feature>
<dbReference type="PROSITE" id="PS51755">
    <property type="entry name" value="OMPR_PHOB"/>
    <property type="match status" value="1"/>
</dbReference>
<dbReference type="eggNOG" id="COG0745">
    <property type="taxonomic scope" value="Bacteria"/>
</dbReference>
<reference evidence="10 11" key="1">
    <citation type="journal article" date="2010" name="Stand. Genomic Sci.">
        <title>Complete genome sequence of Conexibacter woesei type strain (ID131577).</title>
        <authorList>
            <person name="Pukall R."/>
            <person name="Lapidus A."/>
            <person name="Glavina Del Rio T."/>
            <person name="Copeland A."/>
            <person name="Tice H."/>
            <person name="Cheng J.-F."/>
            <person name="Lucas S."/>
            <person name="Chen F."/>
            <person name="Nolan M."/>
            <person name="Bruce D."/>
            <person name="Goodwin L."/>
            <person name="Pitluck S."/>
            <person name="Mavromatis K."/>
            <person name="Ivanova N."/>
            <person name="Ovchinnikova G."/>
            <person name="Pati A."/>
            <person name="Chen A."/>
            <person name="Palaniappan K."/>
            <person name="Land M."/>
            <person name="Hauser L."/>
            <person name="Chang Y.-J."/>
            <person name="Jeffries C.D."/>
            <person name="Chain P."/>
            <person name="Meincke L."/>
            <person name="Sims D."/>
            <person name="Brettin T."/>
            <person name="Detter J.C."/>
            <person name="Rohde M."/>
            <person name="Goeker M."/>
            <person name="Bristow J."/>
            <person name="Eisen J.A."/>
            <person name="Markowitz V."/>
            <person name="Kyrpides N.C."/>
            <person name="Klenk H.-P."/>
            <person name="Hugenholtz P."/>
        </authorList>
    </citation>
    <scope>NUCLEOTIDE SEQUENCE [LARGE SCALE GENOMIC DNA]</scope>
    <source>
        <strain evidence="11">DSM 14684 / CIP 108061 / JCM 11494 / NBRC 100937 / ID131577</strain>
    </source>
</reference>
<dbReference type="Proteomes" id="UP000008229">
    <property type="component" value="Chromosome"/>
</dbReference>
<keyword evidence="1 6" id="KW-0597">Phosphoprotein</keyword>
<keyword evidence="4 7" id="KW-0238">DNA-binding</keyword>